<evidence type="ECO:0000256" key="4">
    <source>
        <dbReference type="ARBA" id="ARBA00035206"/>
    </source>
</evidence>
<protein>
    <recommendedName>
        <fullName evidence="4 5">Large ribosomal subunit protein uL24</fullName>
    </recommendedName>
</protein>
<keyword evidence="5" id="KW-0699">rRNA-binding</keyword>
<evidence type="ECO:0000256" key="2">
    <source>
        <dbReference type="ARBA" id="ARBA00022980"/>
    </source>
</evidence>
<reference evidence="8" key="1">
    <citation type="submission" date="2024-02" db="EMBL/GenBank/DDBJ databases">
        <title>Draft genome sequence of new strains in genus Ureaplasma.</title>
        <authorList>
            <person name="Nakajima Y."/>
            <person name="Segawa T."/>
        </authorList>
    </citation>
    <scope>NUCLEOTIDE SEQUENCE [LARGE SCALE GENOMIC DNA]</scope>
    <source>
        <strain evidence="8">OM1</strain>
    </source>
</reference>
<accession>A0ABP9U8Q2</accession>
<dbReference type="EMBL" id="BAABQM010000001">
    <property type="protein sequence ID" value="GAA5414481.1"/>
    <property type="molecule type" value="Genomic_DNA"/>
</dbReference>
<keyword evidence="5" id="KW-0694">RNA-binding</keyword>
<dbReference type="InterPro" id="IPR014722">
    <property type="entry name" value="Rib_uL2_dom2"/>
</dbReference>
<comment type="subunit">
    <text evidence="5">Part of the 50S ribosomal subunit.</text>
</comment>
<dbReference type="PANTHER" id="PTHR12903">
    <property type="entry name" value="MITOCHONDRIAL RIBOSOMAL PROTEIN L24"/>
    <property type="match status" value="1"/>
</dbReference>
<evidence type="ECO:0000256" key="1">
    <source>
        <dbReference type="ARBA" id="ARBA00010618"/>
    </source>
</evidence>
<name>A0ABP9U8Q2_9BACT</name>
<evidence type="ECO:0000256" key="3">
    <source>
        <dbReference type="ARBA" id="ARBA00023274"/>
    </source>
</evidence>
<dbReference type="Gene3D" id="2.30.30.30">
    <property type="match status" value="1"/>
</dbReference>
<comment type="function">
    <text evidence="5">One of two assembly initiator proteins, it binds directly to the 5'-end of the 23S rRNA, where it nucleates assembly of the 50S subunit.</text>
</comment>
<evidence type="ECO:0000313" key="8">
    <source>
        <dbReference type="EMBL" id="GAA5414481.1"/>
    </source>
</evidence>
<dbReference type="InterPro" id="IPR003256">
    <property type="entry name" value="Ribosomal_uL24"/>
</dbReference>
<dbReference type="CDD" id="cd06089">
    <property type="entry name" value="KOW_RPL26"/>
    <property type="match status" value="1"/>
</dbReference>
<dbReference type="InterPro" id="IPR057264">
    <property type="entry name" value="Ribosomal_uL24_C"/>
</dbReference>
<gene>
    <name evidence="5 8" type="primary">rplX</name>
    <name evidence="8" type="ORF">UREOM_1920</name>
</gene>
<dbReference type="PROSITE" id="PS01108">
    <property type="entry name" value="RIBOSOMAL_L24"/>
    <property type="match status" value="1"/>
</dbReference>
<keyword evidence="9" id="KW-1185">Reference proteome</keyword>
<dbReference type="InterPro" id="IPR041988">
    <property type="entry name" value="Ribosomal_uL24_KOW"/>
</dbReference>
<comment type="similarity">
    <text evidence="1 5 6">Belongs to the universal ribosomal protein uL24 family.</text>
</comment>
<dbReference type="SUPFAM" id="SSF50104">
    <property type="entry name" value="Translation proteins SH3-like domain"/>
    <property type="match status" value="1"/>
</dbReference>
<dbReference type="SMART" id="SM00739">
    <property type="entry name" value="KOW"/>
    <property type="match status" value="1"/>
</dbReference>
<dbReference type="RefSeq" id="WP_353289647.1">
    <property type="nucleotide sequence ID" value="NZ_BAABQM010000001.1"/>
</dbReference>
<evidence type="ECO:0000256" key="6">
    <source>
        <dbReference type="RuleBase" id="RU003477"/>
    </source>
</evidence>
<dbReference type="InterPro" id="IPR005825">
    <property type="entry name" value="Ribosomal_uL24_CS"/>
</dbReference>
<sequence>MNRIRKGDTVIVLSGKEKNKDGTVLQVFPKEGTAIVEGVNKIKRHQKQDSTHEQAGIIEKEAPIRLCKLALMEVKGKEKGTKTRVKYVINNNGVKVRVSKRTGNEIIKK</sequence>
<dbReference type="HAMAP" id="MF_01326_B">
    <property type="entry name" value="Ribosomal_uL24_B"/>
    <property type="match status" value="1"/>
</dbReference>
<dbReference type="Pfam" id="PF00467">
    <property type="entry name" value="KOW"/>
    <property type="match status" value="1"/>
</dbReference>
<feature type="domain" description="KOW" evidence="7">
    <location>
        <begin position="3"/>
        <end position="30"/>
    </location>
</feature>
<proteinExistence type="inferred from homology"/>
<dbReference type="NCBIfam" id="TIGR01079">
    <property type="entry name" value="rplX_bact"/>
    <property type="match status" value="1"/>
</dbReference>
<dbReference type="Proteomes" id="UP001449582">
    <property type="component" value="Unassembled WGS sequence"/>
</dbReference>
<dbReference type="Pfam" id="PF17136">
    <property type="entry name" value="ribosomal_L24"/>
    <property type="match status" value="1"/>
</dbReference>
<evidence type="ECO:0000259" key="7">
    <source>
        <dbReference type="SMART" id="SM00739"/>
    </source>
</evidence>
<evidence type="ECO:0000313" key="9">
    <source>
        <dbReference type="Proteomes" id="UP001449582"/>
    </source>
</evidence>
<organism evidence="8 9">
    <name type="scientific">Ureaplasma ceti</name>
    <dbReference type="NCBI Taxonomy" id="3119530"/>
    <lineage>
        <taxon>Bacteria</taxon>
        <taxon>Bacillati</taxon>
        <taxon>Mycoplasmatota</taxon>
        <taxon>Mycoplasmoidales</taxon>
        <taxon>Mycoplasmoidaceae</taxon>
        <taxon>Ureaplasma</taxon>
    </lineage>
</organism>
<keyword evidence="3 5" id="KW-0687">Ribonucleoprotein</keyword>
<dbReference type="GO" id="GO:0005840">
    <property type="term" value="C:ribosome"/>
    <property type="evidence" value="ECO:0007669"/>
    <property type="project" value="UniProtKB-KW"/>
</dbReference>
<evidence type="ECO:0000256" key="5">
    <source>
        <dbReference type="HAMAP-Rule" id="MF_01326"/>
    </source>
</evidence>
<dbReference type="InterPro" id="IPR005824">
    <property type="entry name" value="KOW"/>
</dbReference>
<comment type="function">
    <text evidence="5">One of the proteins that surrounds the polypeptide exit tunnel on the outside of the subunit.</text>
</comment>
<keyword evidence="2 5" id="KW-0689">Ribosomal protein</keyword>
<dbReference type="InterPro" id="IPR008991">
    <property type="entry name" value="Translation_prot_SH3-like_sf"/>
</dbReference>
<comment type="caution">
    <text evidence="8">The sequence shown here is derived from an EMBL/GenBank/DDBJ whole genome shotgun (WGS) entry which is preliminary data.</text>
</comment>